<protein>
    <recommendedName>
        <fullName evidence="2">No apical meristem-associated C-terminal domain-containing protein</fullName>
    </recommendedName>
</protein>
<dbReference type="InterPro" id="IPR029466">
    <property type="entry name" value="NAM-associated_C"/>
</dbReference>
<dbReference type="Pfam" id="PF14303">
    <property type="entry name" value="NAM-associated"/>
    <property type="match status" value="1"/>
</dbReference>
<proteinExistence type="predicted"/>
<dbReference type="HOGENOM" id="CLU_1398188_0_0_1"/>
<name>A0A0D9XXJ1_9ORYZ</name>
<feature type="domain" description="No apical meristem-associated C-terminal" evidence="2">
    <location>
        <begin position="92"/>
        <end position="190"/>
    </location>
</feature>
<dbReference type="STRING" id="77586.A0A0D9XXJ1"/>
<reference evidence="3 4" key="1">
    <citation type="submission" date="2012-08" db="EMBL/GenBank/DDBJ databases">
        <title>Oryza genome evolution.</title>
        <authorList>
            <person name="Wing R.A."/>
        </authorList>
    </citation>
    <scope>NUCLEOTIDE SEQUENCE</scope>
</reference>
<sequence length="195" mass="22287">MVAGPQVGLPLPRPGQASQRRDKRPMTVDDNSDAVNFSPVNEHEEDFSAEMDFSTVEIYVCVKLQMCERKSLVNMLSVYAQAVLWYKHEEEKAFHLGNCYNLLKHQPKWIERVKELAAAKAAKKKNKVATNCTLGTDTPVDERVDADPDASTHTAGRPLGRKKEKEKKRQRSDQSRTESLDYLWGKRKRLMRGRS</sequence>
<evidence type="ECO:0000256" key="1">
    <source>
        <dbReference type="SAM" id="MobiDB-lite"/>
    </source>
</evidence>
<dbReference type="AlphaFoldDB" id="A0A0D9XXJ1"/>
<evidence type="ECO:0000313" key="3">
    <source>
        <dbReference type="EnsemblPlants" id="LPERR12G04610.1"/>
    </source>
</evidence>
<evidence type="ECO:0000313" key="4">
    <source>
        <dbReference type="Proteomes" id="UP000032180"/>
    </source>
</evidence>
<dbReference type="EnsemblPlants" id="LPERR12G04610.1">
    <property type="protein sequence ID" value="LPERR12G04610.1"/>
    <property type="gene ID" value="LPERR12G04610"/>
</dbReference>
<evidence type="ECO:0000259" key="2">
    <source>
        <dbReference type="Pfam" id="PF14303"/>
    </source>
</evidence>
<feature type="compositionally biased region" description="Basic residues" evidence="1">
    <location>
        <begin position="159"/>
        <end position="170"/>
    </location>
</feature>
<dbReference type="Gramene" id="LPERR12G04610.1">
    <property type="protein sequence ID" value="LPERR12G04610.1"/>
    <property type="gene ID" value="LPERR12G04610"/>
</dbReference>
<keyword evidence="4" id="KW-1185">Reference proteome</keyword>
<feature type="region of interest" description="Disordered" evidence="1">
    <location>
        <begin position="132"/>
        <end position="180"/>
    </location>
</feature>
<reference evidence="3" key="3">
    <citation type="submission" date="2015-04" db="UniProtKB">
        <authorList>
            <consortium name="EnsemblPlants"/>
        </authorList>
    </citation>
    <scope>IDENTIFICATION</scope>
</reference>
<accession>A0A0D9XXJ1</accession>
<reference evidence="4" key="2">
    <citation type="submission" date="2013-12" db="EMBL/GenBank/DDBJ databases">
        <authorList>
            <person name="Yu Y."/>
            <person name="Lee S."/>
            <person name="de Baynast K."/>
            <person name="Wissotski M."/>
            <person name="Liu L."/>
            <person name="Talag J."/>
            <person name="Goicoechea J."/>
            <person name="Angelova A."/>
            <person name="Jetty R."/>
            <person name="Kudrna D."/>
            <person name="Golser W."/>
            <person name="Rivera L."/>
            <person name="Zhang J."/>
            <person name="Wing R."/>
        </authorList>
    </citation>
    <scope>NUCLEOTIDE SEQUENCE</scope>
</reference>
<dbReference type="Proteomes" id="UP000032180">
    <property type="component" value="Chromosome 12"/>
</dbReference>
<organism evidence="3 4">
    <name type="scientific">Leersia perrieri</name>
    <dbReference type="NCBI Taxonomy" id="77586"/>
    <lineage>
        <taxon>Eukaryota</taxon>
        <taxon>Viridiplantae</taxon>
        <taxon>Streptophyta</taxon>
        <taxon>Embryophyta</taxon>
        <taxon>Tracheophyta</taxon>
        <taxon>Spermatophyta</taxon>
        <taxon>Magnoliopsida</taxon>
        <taxon>Liliopsida</taxon>
        <taxon>Poales</taxon>
        <taxon>Poaceae</taxon>
        <taxon>BOP clade</taxon>
        <taxon>Oryzoideae</taxon>
        <taxon>Oryzeae</taxon>
        <taxon>Oryzinae</taxon>
        <taxon>Leersia</taxon>
    </lineage>
</organism>
<feature type="region of interest" description="Disordered" evidence="1">
    <location>
        <begin position="1"/>
        <end position="34"/>
    </location>
</feature>